<name>X0ZJL7_9ZZZZ</name>
<accession>X0ZJL7</accession>
<dbReference type="AlphaFoldDB" id="X0ZJL7"/>
<gene>
    <name evidence="1" type="ORF">S01H1_78822</name>
</gene>
<comment type="caution">
    <text evidence="1">The sequence shown here is derived from an EMBL/GenBank/DDBJ whole genome shotgun (WGS) entry which is preliminary data.</text>
</comment>
<evidence type="ECO:0000313" key="1">
    <source>
        <dbReference type="EMBL" id="GAG48481.1"/>
    </source>
</evidence>
<reference evidence="1" key="1">
    <citation type="journal article" date="2014" name="Front. Microbiol.">
        <title>High frequency of phylogenetically diverse reductive dehalogenase-homologous genes in deep subseafloor sedimentary metagenomes.</title>
        <authorList>
            <person name="Kawai M."/>
            <person name="Futagami T."/>
            <person name="Toyoda A."/>
            <person name="Takaki Y."/>
            <person name="Nishi S."/>
            <person name="Hori S."/>
            <person name="Arai W."/>
            <person name="Tsubouchi T."/>
            <person name="Morono Y."/>
            <person name="Uchiyama I."/>
            <person name="Ito T."/>
            <person name="Fujiyama A."/>
            <person name="Inagaki F."/>
            <person name="Takami H."/>
        </authorList>
    </citation>
    <scope>NUCLEOTIDE SEQUENCE</scope>
    <source>
        <strain evidence="1">Expedition CK06-06</strain>
    </source>
</reference>
<organism evidence="1">
    <name type="scientific">marine sediment metagenome</name>
    <dbReference type="NCBI Taxonomy" id="412755"/>
    <lineage>
        <taxon>unclassified sequences</taxon>
        <taxon>metagenomes</taxon>
        <taxon>ecological metagenomes</taxon>
    </lineage>
</organism>
<protein>
    <submittedName>
        <fullName evidence="1">Uncharacterized protein</fullName>
    </submittedName>
</protein>
<dbReference type="EMBL" id="BARS01053075">
    <property type="protein sequence ID" value="GAG48481.1"/>
    <property type="molecule type" value="Genomic_DNA"/>
</dbReference>
<sequence>MSEKSRILKKLRSAAVRCKVYSERLKLKGAKIGKASSAATSLLTAVDKIDLKEEK</sequence>
<proteinExistence type="predicted"/>